<keyword evidence="1" id="KW-1133">Transmembrane helix</keyword>
<dbReference type="Proteomes" id="UP000240739">
    <property type="component" value="Unassembled WGS sequence"/>
</dbReference>
<keyword evidence="1" id="KW-0472">Membrane</keyword>
<feature type="transmembrane region" description="Helical" evidence="1">
    <location>
        <begin position="55"/>
        <end position="72"/>
    </location>
</feature>
<organism evidence="2 3">
    <name type="scientific">Paraconexibacter algicola</name>
    <dbReference type="NCBI Taxonomy" id="2133960"/>
    <lineage>
        <taxon>Bacteria</taxon>
        <taxon>Bacillati</taxon>
        <taxon>Actinomycetota</taxon>
        <taxon>Thermoleophilia</taxon>
        <taxon>Solirubrobacterales</taxon>
        <taxon>Paraconexibacteraceae</taxon>
        <taxon>Paraconexibacter</taxon>
    </lineage>
</organism>
<accession>A0A2T4UMW5</accession>
<name>A0A2T4UMW5_9ACTN</name>
<evidence type="ECO:0000313" key="2">
    <source>
        <dbReference type="EMBL" id="PTL60582.1"/>
    </source>
</evidence>
<keyword evidence="1" id="KW-0812">Transmembrane</keyword>
<keyword evidence="3" id="KW-1185">Reference proteome</keyword>
<feature type="transmembrane region" description="Helical" evidence="1">
    <location>
        <begin position="152"/>
        <end position="171"/>
    </location>
</feature>
<evidence type="ECO:0000313" key="3">
    <source>
        <dbReference type="Proteomes" id="UP000240739"/>
    </source>
</evidence>
<feature type="transmembrane region" description="Helical" evidence="1">
    <location>
        <begin position="127"/>
        <end position="146"/>
    </location>
</feature>
<evidence type="ECO:0008006" key="4">
    <source>
        <dbReference type="Google" id="ProtNLM"/>
    </source>
</evidence>
<dbReference type="EMBL" id="PYYB01000001">
    <property type="protein sequence ID" value="PTL60582.1"/>
    <property type="molecule type" value="Genomic_DNA"/>
</dbReference>
<sequence>MTVVTDHAWWLASRAAGIVALLAITASVGLGLWASIRARRRPGMAVAMRGAHEHLALVGLISIGLHGVTLLGDPYLRPGVDGIAVPFALDYRTVWVAAGIVGGYLAALLGLSFYARKRLGAKRWRTAHRFAILAYVLSVTHTLGAGTDASTAWMRTLLLLTGAPILALFLLRITQPATPAPPPKAPRAPRPAPATPA</sequence>
<proteinExistence type="predicted"/>
<evidence type="ECO:0000256" key="1">
    <source>
        <dbReference type="SAM" id="Phobius"/>
    </source>
</evidence>
<feature type="transmembrane region" description="Helical" evidence="1">
    <location>
        <begin position="92"/>
        <end position="115"/>
    </location>
</feature>
<reference evidence="2 3" key="1">
    <citation type="submission" date="2018-03" db="EMBL/GenBank/DDBJ databases">
        <title>Aquarubrobacter algicola gen. nov., sp. nov., a novel actinobacterium isolated from shallow eutrophic lake during the end of cyanobacterial harmful algal blooms.</title>
        <authorList>
            <person name="Chun S.J."/>
        </authorList>
    </citation>
    <scope>NUCLEOTIDE SEQUENCE [LARGE SCALE GENOMIC DNA]</scope>
    <source>
        <strain evidence="2 3">Seoho-28</strain>
    </source>
</reference>
<dbReference type="RefSeq" id="WP_107569348.1">
    <property type="nucleotide sequence ID" value="NZ_PYYB01000001.1"/>
</dbReference>
<dbReference type="OrthoDB" id="4827239at2"/>
<comment type="caution">
    <text evidence="2">The sequence shown here is derived from an EMBL/GenBank/DDBJ whole genome shotgun (WGS) entry which is preliminary data.</text>
</comment>
<dbReference type="AlphaFoldDB" id="A0A2T4UMW5"/>
<protein>
    <recommendedName>
        <fullName evidence="4">Ferric oxidoreductase domain-containing protein</fullName>
    </recommendedName>
</protein>
<gene>
    <name evidence="2" type="ORF">C7Y72_13515</name>
</gene>
<feature type="transmembrane region" description="Helical" evidence="1">
    <location>
        <begin position="12"/>
        <end position="34"/>
    </location>
</feature>